<keyword evidence="7" id="KW-1185">Reference proteome</keyword>
<evidence type="ECO:0000256" key="5">
    <source>
        <dbReference type="PIRSR" id="PIRSR604294-1"/>
    </source>
</evidence>
<keyword evidence="4 5" id="KW-0408">Iron</keyword>
<protein>
    <recommendedName>
        <fullName evidence="8">Carotenoid isomerooxygenase</fullName>
    </recommendedName>
</protein>
<proteinExistence type="inferred from homology"/>
<evidence type="ECO:0000313" key="7">
    <source>
        <dbReference type="Proteomes" id="UP001162156"/>
    </source>
</evidence>
<evidence type="ECO:0008006" key="8">
    <source>
        <dbReference type="Google" id="ProtNLM"/>
    </source>
</evidence>
<name>A0AAV8YCP6_9CUCU</name>
<feature type="non-terminal residue" evidence="6">
    <location>
        <position position="1"/>
    </location>
</feature>
<evidence type="ECO:0000256" key="2">
    <source>
        <dbReference type="ARBA" id="ARBA00022723"/>
    </source>
</evidence>
<evidence type="ECO:0000313" key="6">
    <source>
        <dbReference type="EMBL" id="KAJ8949375.1"/>
    </source>
</evidence>
<keyword evidence="3" id="KW-0560">Oxidoreductase</keyword>
<feature type="binding site" evidence="5">
    <location>
        <position position="148"/>
    </location>
    <ligand>
        <name>Fe cation</name>
        <dbReference type="ChEBI" id="CHEBI:24875"/>
        <note>catalytic</note>
    </ligand>
</feature>
<evidence type="ECO:0000256" key="3">
    <source>
        <dbReference type="ARBA" id="ARBA00023002"/>
    </source>
</evidence>
<dbReference type="GO" id="GO:0003834">
    <property type="term" value="F:beta-carotene 15,15'-dioxygenase activity"/>
    <property type="evidence" value="ECO:0007669"/>
    <property type="project" value="TreeGrafter"/>
</dbReference>
<feature type="binding site" evidence="5">
    <location>
        <position position="252"/>
    </location>
    <ligand>
        <name>Fe cation</name>
        <dbReference type="ChEBI" id="CHEBI:24875"/>
        <note>catalytic</note>
    </ligand>
</feature>
<dbReference type="GO" id="GO:0016121">
    <property type="term" value="P:carotene catabolic process"/>
    <property type="evidence" value="ECO:0007669"/>
    <property type="project" value="TreeGrafter"/>
</dbReference>
<dbReference type="Pfam" id="PF03055">
    <property type="entry name" value="RPE65"/>
    <property type="match status" value="2"/>
</dbReference>
<accession>A0AAV8YCP6</accession>
<feature type="binding site" evidence="5">
    <location>
        <position position="433"/>
    </location>
    <ligand>
        <name>Fe cation</name>
        <dbReference type="ChEBI" id="CHEBI:24875"/>
        <note>catalytic</note>
    </ligand>
</feature>
<dbReference type="Proteomes" id="UP001162156">
    <property type="component" value="Unassembled WGS sequence"/>
</dbReference>
<comment type="cofactor">
    <cofactor evidence="5">
        <name>Fe(2+)</name>
        <dbReference type="ChEBI" id="CHEBI:29033"/>
    </cofactor>
    <text evidence="5">Binds 1 Fe(2+) ion per subunit.</text>
</comment>
<dbReference type="InterPro" id="IPR004294">
    <property type="entry name" value="Carotenoid_Oase"/>
</dbReference>
<feature type="binding site" evidence="5">
    <location>
        <position position="182"/>
    </location>
    <ligand>
        <name>Fe cation</name>
        <dbReference type="ChEBI" id="CHEBI:24875"/>
        <note>catalytic</note>
    </ligand>
</feature>
<comment type="caution">
    <text evidence="6">The sequence shown here is derived from an EMBL/GenBank/DDBJ whole genome shotgun (WGS) entry which is preliminary data.</text>
</comment>
<organism evidence="6 7">
    <name type="scientific">Rhamnusium bicolor</name>
    <dbReference type="NCBI Taxonomy" id="1586634"/>
    <lineage>
        <taxon>Eukaryota</taxon>
        <taxon>Metazoa</taxon>
        <taxon>Ecdysozoa</taxon>
        <taxon>Arthropoda</taxon>
        <taxon>Hexapoda</taxon>
        <taxon>Insecta</taxon>
        <taxon>Pterygota</taxon>
        <taxon>Neoptera</taxon>
        <taxon>Endopterygota</taxon>
        <taxon>Coleoptera</taxon>
        <taxon>Polyphaga</taxon>
        <taxon>Cucujiformia</taxon>
        <taxon>Chrysomeloidea</taxon>
        <taxon>Cerambycidae</taxon>
        <taxon>Lepturinae</taxon>
        <taxon>Rhagiini</taxon>
        <taxon>Rhamnusium</taxon>
    </lineage>
</organism>
<reference evidence="6" key="1">
    <citation type="journal article" date="2023" name="Insect Mol. Biol.">
        <title>Genome sequencing provides insights into the evolution of gene families encoding plant cell wall-degrading enzymes in longhorned beetles.</title>
        <authorList>
            <person name="Shin N.R."/>
            <person name="Okamura Y."/>
            <person name="Kirsch R."/>
            <person name="Pauchet Y."/>
        </authorList>
    </citation>
    <scope>NUCLEOTIDE SEQUENCE</scope>
    <source>
        <strain evidence="6">RBIC_L_NR</strain>
    </source>
</reference>
<sequence length="447" mass="51333">TIPEWLNGSLIRNGPGSLKVGDDNEFSHLFDSSALLHRFGIKNGQVTYQSRFLQSETFKKNWAANRIVLTEFGTKSVPDPCHTIFQRIAAMFNPDVSDNSMISVYPFGDELYAFNEIPIIHKINPETLSTEGRVNVNDYISIINHTSHPHVMQDGEESTMFEKAKIVAAIPARWPLHPSYMHTFGITENYYVIVEQPLSISVSATVTAKLTNEPLAGCFRWYQDEYTQINVICRKRGCLLYKFYAETFFYLHIIHQYEIDDYIILDICIYRDPSMLDCLYIETMKCMQQNPNYAKMFRSRPARFVLPLNPDPMEMEINVNLVKIKNTNAKAYYLPHGEILLKPERLCIFGCETPRINYEHFLGKPYRYFYAISSDVDAENPGTFEDDGVVLAAMVWGGRDANHAGLLVLDAKTFIEIGRAEFRTPSPVPKCLHGWFLPQNHNVDSKY</sequence>
<dbReference type="AlphaFoldDB" id="A0AAV8YCP6"/>
<keyword evidence="2 5" id="KW-0479">Metal-binding</keyword>
<gene>
    <name evidence="6" type="ORF">NQ314_008235</name>
</gene>
<comment type="similarity">
    <text evidence="1">Belongs to the carotenoid oxygenase family.</text>
</comment>
<dbReference type="GO" id="GO:0010436">
    <property type="term" value="F:carotenoid dioxygenase activity"/>
    <property type="evidence" value="ECO:0007669"/>
    <property type="project" value="TreeGrafter"/>
</dbReference>
<evidence type="ECO:0000256" key="1">
    <source>
        <dbReference type="ARBA" id="ARBA00006787"/>
    </source>
</evidence>
<dbReference type="EMBL" id="JANEYF010002233">
    <property type="protein sequence ID" value="KAJ8949375.1"/>
    <property type="molecule type" value="Genomic_DNA"/>
</dbReference>
<dbReference type="PANTHER" id="PTHR10543">
    <property type="entry name" value="BETA-CAROTENE DIOXYGENASE"/>
    <property type="match status" value="1"/>
</dbReference>
<dbReference type="PANTHER" id="PTHR10543:SF24">
    <property type="entry name" value="CAROTENOID ISOMEROOXYGENASE"/>
    <property type="match status" value="1"/>
</dbReference>
<dbReference type="GO" id="GO:0046872">
    <property type="term" value="F:metal ion binding"/>
    <property type="evidence" value="ECO:0007669"/>
    <property type="project" value="UniProtKB-KW"/>
</dbReference>
<dbReference type="GO" id="GO:0042574">
    <property type="term" value="P:retinal metabolic process"/>
    <property type="evidence" value="ECO:0007669"/>
    <property type="project" value="TreeGrafter"/>
</dbReference>
<evidence type="ECO:0000256" key="4">
    <source>
        <dbReference type="ARBA" id="ARBA00023004"/>
    </source>
</evidence>